<evidence type="ECO:0000313" key="11">
    <source>
        <dbReference type="Proteomes" id="UP000433788"/>
    </source>
</evidence>
<dbReference type="NCBIfam" id="NF008293">
    <property type="entry name" value="PRK11073.1"/>
    <property type="match status" value="1"/>
</dbReference>
<gene>
    <name evidence="10" type="ORF">GH984_06710</name>
</gene>
<dbReference type="RefSeq" id="WP_153719440.1">
    <property type="nucleotide sequence ID" value="NZ_WJPP01000003.1"/>
</dbReference>
<dbReference type="SUPFAM" id="SSF55874">
    <property type="entry name" value="ATPase domain of HSP90 chaperone/DNA topoisomerase II/histidine kinase"/>
    <property type="match status" value="1"/>
</dbReference>
<feature type="domain" description="Histidine kinase" evidence="9">
    <location>
        <begin position="137"/>
        <end position="349"/>
    </location>
</feature>
<keyword evidence="11" id="KW-1185">Reference proteome</keyword>
<dbReference type="SMART" id="SM00388">
    <property type="entry name" value="HisKA"/>
    <property type="match status" value="1"/>
</dbReference>
<dbReference type="SUPFAM" id="SSF47384">
    <property type="entry name" value="Homodimeric domain of signal transducing histidine kinase"/>
    <property type="match status" value="1"/>
</dbReference>
<dbReference type="Gene3D" id="3.30.565.10">
    <property type="entry name" value="Histidine kinase-like ATPase, C-terminal domain"/>
    <property type="match status" value="1"/>
</dbReference>
<dbReference type="PANTHER" id="PTHR43065:SF16">
    <property type="entry name" value="SENSORY HISTIDINE KINASE_PHOSPHATASE NTRB"/>
    <property type="match status" value="1"/>
</dbReference>
<protein>
    <recommendedName>
        <fullName evidence="2">histidine kinase</fullName>
        <ecNumber evidence="2">2.7.13.3</ecNumber>
    </recommendedName>
</protein>
<keyword evidence="4" id="KW-0808">Transferase</keyword>
<dbReference type="AlphaFoldDB" id="A0A6N7QPD6"/>
<dbReference type="EC" id="2.7.13.3" evidence="2"/>
<organism evidence="10 11">
    <name type="scientific">Spiribacter salilacus</name>
    <dbReference type="NCBI Taxonomy" id="2664894"/>
    <lineage>
        <taxon>Bacteria</taxon>
        <taxon>Pseudomonadati</taxon>
        <taxon>Pseudomonadota</taxon>
        <taxon>Gammaproteobacteria</taxon>
        <taxon>Chromatiales</taxon>
        <taxon>Ectothiorhodospiraceae</taxon>
        <taxon>Spiribacter</taxon>
    </lineage>
</organism>
<dbReference type="InterPro" id="IPR035965">
    <property type="entry name" value="PAS-like_dom_sf"/>
</dbReference>
<dbReference type="InterPro" id="IPR005467">
    <property type="entry name" value="His_kinase_dom"/>
</dbReference>
<keyword evidence="5" id="KW-0547">Nucleotide-binding</keyword>
<evidence type="ECO:0000256" key="4">
    <source>
        <dbReference type="ARBA" id="ARBA00022679"/>
    </source>
</evidence>
<name>A0A6N7QPD6_9GAMM</name>
<evidence type="ECO:0000259" key="9">
    <source>
        <dbReference type="PROSITE" id="PS50109"/>
    </source>
</evidence>
<dbReference type="InterPro" id="IPR004358">
    <property type="entry name" value="Sig_transdc_His_kin-like_C"/>
</dbReference>
<dbReference type="GO" id="GO:0000155">
    <property type="term" value="F:phosphorelay sensor kinase activity"/>
    <property type="evidence" value="ECO:0007669"/>
    <property type="project" value="InterPro"/>
</dbReference>
<dbReference type="Gene3D" id="1.10.287.130">
    <property type="match status" value="1"/>
</dbReference>
<keyword evidence="7" id="KW-0067">ATP-binding</keyword>
<accession>A0A6N7QPD6</accession>
<dbReference type="CDD" id="cd00082">
    <property type="entry name" value="HisKA"/>
    <property type="match status" value="1"/>
</dbReference>
<proteinExistence type="predicted"/>
<dbReference type="Gene3D" id="3.30.450.20">
    <property type="entry name" value="PAS domain"/>
    <property type="match status" value="1"/>
</dbReference>
<comment type="caution">
    <text evidence="10">The sequence shown here is derived from an EMBL/GenBank/DDBJ whole genome shotgun (WGS) entry which is preliminary data.</text>
</comment>
<evidence type="ECO:0000313" key="10">
    <source>
        <dbReference type="EMBL" id="MRH78395.1"/>
    </source>
</evidence>
<comment type="catalytic activity">
    <reaction evidence="1">
        <text>ATP + protein L-histidine = ADP + protein N-phospho-L-histidine.</text>
        <dbReference type="EC" id="2.7.13.3"/>
    </reaction>
</comment>
<dbReference type="InterPro" id="IPR036890">
    <property type="entry name" value="HATPase_C_sf"/>
</dbReference>
<dbReference type="Pfam" id="PF02518">
    <property type="entry name" value="HATPase_c"/>
    <property type="match status" value="1"/>
</dbReference>
<keyword evidence="8" id="KW-0902">Two-component regulatory system</keyword>
<evidence type="ECO:0000256" key="2">
    <source>
        <dbReference type="ARBA" id="ARBA00012438"/>
    </source>
</evidence>
<dbReference type="Pfam" id="PF00512">
    <property type="entry name" value="HisKA"/>
    <property type="match status" value="1"/>
</dbReference>
<dbReference type="Proteomes" id="UP000433788">
    <property type="component" value="Unassembled WGS sequence"/>
</dbReference>
<dbReference type="SMART" id="SM00387">
    <property type="entry name" value="HATPase_c"/>
    <property type="match status" value="1"/>
</dbReference>
<reference evidence="10 11" key="1">
    <citation type="submission" date="2019-11" db="EMBL/GenBank/DDBJ databases">
        <authorList>
            <person name="Zhang X.Y."/>
        </authorList>
    </citation>
    <scope>NUCLEOTIDE SEQUENCE [LARGE SCALE GENOMIC DNA]</scope>
    <source>
        <strain evidence="10 11">C176</strain>
    </source>
</reference>
<dbReference type="PRINTS" id="PR00344">
    <property type="entry name" value="BCTRLSENSOR"/>
</dbReference>
<dbReference type="SUPFAM" id="SSF55785">
    <property type="entry name" value="PYP-like sensor domain (PAS domain)"/>
    <property type="match status" value="1"/>
</dbReference>
<evidence type="ECO:0000256" key="6">
    <source>
        <dbReference type="ARBA" id="ARBA00022777"/>
    </source>
</evidence>
<keyword evidence="3" id="KW-0597">Phosphoprotein</keyword>
<evidence type="ECO:0000256" key="5">
    <source>
        <dbReference type="ARBA" id="ARBA00022741"/>
    </source>
</evidence>
<dbReference type="InterPro" id="IPR013656">
    <property type="entry name" value="PAS_4"/>
</dbReference>
<dbReference type="Pfam" id="PF08448">
    <property type="entry name" value="PAS_4"/>
    <property type="match status" value="1"/>
</dbReference>
<dbReference type="PROSITE" id="PS50109">
    <property type="entry name" value="HIS_KIN"/>
    <property type="match status" value="1"/>
</dbReference>
<keyword evidence="6" id="KW-0418">Kinase</keyword>
<sequence length="352" mass="38585">MIKPPQNATSEILDNLSSAVIVLDQALNVQWLNAVGEALLQLSARQAIGESLLSVAPGLAVLNAAIAHAQDQGASYAEREIRVALSGERTVTLDCAVTPLPGGRLLLELEHIDRHLRISRENRMIAQNAAIRELVRGLAHEIKNPLGGLRGAAQLLESELGREELQEYTRIIINEADRLRALVDGLLGPESRLEKQPTNVHEILERVRHLAVAEAPEGVVIRRDYDPSLPPLPAAGDQLIQALLNIVRNALQALDGEGEILLRTRSQRRFTIGNRQHRLVLRIDIVDNGPGIPLALQDRIFYPMVTGRPEGTGIGLPIAQNLVDRHGGLIECNSEPGHTLFTVWLPLEETDE</sequence>
<dbReference type="InterPro" id="IPR003661">
    <property type="entry name" value="HisK_dim/P_dom"/>
</dbReference>
<dbReference type="GO" id="GO:0005524">
    <property type="term" value="F:ATP binding"/>
    <property type="evidence" value="ECO:0007669"/>
    <property type="project" value="UniProtKB-KW"/>
</dbReference>
<evidence type="ECO:0000256" key="7">
    <source>
        <dbReference type="ARBA" id="ARBA00022840"/>
    </source>
</evidence>
<dbReference type="InterPro" id="IPR003594">
    <property type="entry name" value="HATPase_dom"/>
</dbReference>
<evidence type="ECO:0000256" key="1">
    <source>
        <dbReference type="ARBA" id="ARBA00000085"/>
    </source>
</evidence>
<dbReference type="PANTHER" id="PTHR43065">
    <property type="entry name" value="SENSOR HISTIDINE KINASE"/>
    <property type="match status" value="1"/>
</dbReference>
<dbReference type="EMBL" id="WJPP01000003">
    <property type="protein sequence ID" value="MRH78395.1"/>
    <property type="molecule type" value="Genomic_DNA"/>
</dbReference>
<evidence type="ECO:0000256" key="3">
    <source>
        <dbReference type="ARBA" id="ARBA00022553"/>
    </source>
</evidence>
<dbReference type="InterPro" id="IPR036097">
    <property type="entry name" value="HisK_dim/P_sf"/>
</dbReference>
<evidence type="ECO:0000256" key="8">
    <source>
        <dbReference type="ARBA" id="ARBA00023012"/>
    </source>
</evidence>